<reference evidence="1 2" key="1">
    <citation type="journal article" date="2005" name="Genome Res.">
        <title>Living with two extremes: conclusions from the genome sequence of Natronomonas pharaonis.</title>
        <authorList>
            <person name="Falb M."/>
            <person name="Pfeiffer F."/>
            <person name="Palm P."/>
            <person name="Rodewald K."/>
            <person name="Hickmann V."/>
            <person name="Tittor J."/>
            <person name="Oesterhelt D."/>
        </authorList>
    </citation>
    <scope>NUCLEOTIDE SEQUENCE [LARGE SCALE GENOMIC DNA]</scope>
    <source>
        <strain evidence="2">ATCC 35678 / DSM 2160 / CIP 103997 / JCM 8858 / NBRC 14720 / NCIMB 2260 / Gabara</strain>
    </source>
</reference>
<sequence>MTCPVCGESSTKIYRCTSCGADLVETGTEGREDA</sequence>
<protein>
    <submittedName>
        <fullName evidence="1">Small CPxCG-related zinc finger protein</fullName>
    </submittedName>
</protein>
<keyword evidence="2" id="KW-1185">Reference proteome</keyword>
<organism evidence="1 2">
    <name type="scientific">Natronomonas pharaonis (strain ATCC 35678 / DSM 2160 / CIP 103997 / JCM 8858 / NBRC 14720 / NCIMB 2260 / Gabara)</name>
    <name type="common">Halobacterium pharaonis</name>
    <dbReference type="NCBI Taxonomy" id="348780"/>
    <lineage>
        <taxon>Archaea</taxon>
        <taxon>Methanobacteriati</taxon>
        <taxon>Methanobacteriota</taxon>
        <taxon>Stenosarchaea group</taxon>
        <taxon>Halobacteria</taxon>
        <taxon>Halobacteriales</taxon>
        <taxon>Natronomonadaceae</taxon>
        <taxon>Natronomonas</taxon>
    </lineage>
</organism>
<gene>
    <name evidence="1" type="ordered locus">NP_5331B</name>
</gene>
<evidence type="ECO:0000313" key="2">
    <source>
        <dbReference type="Proteomes" id="UP000002698"/>
    </source>
</evidence>
<proteinExistence type="predicted"/>
<dbReference type="KEGG" id="nph:NP_5331B"/>
<dbReference type="EnsemblBacteria" id="CCI69588">
    <property type="protein sequence ID" value="CCI69588"/>
    <property type="gene ID" value="NP_5331B"/>
</dbReference>
<evidence type="ECO:0000313" key="1">
    <source>
        <dbReference type="EMBL" id="CCI69588.1"/>
    </source>
</evidence>
<dbReference type="Proteomes" id="UP000002698">
    <property type="component" value="Chromosome"/>
</dbReference>
<dbReference type="HOGENOM" id="CLU_3371396_0_0_2"/>
<dbReference type="EMBL" id="CR936257">
    <property type="protein sequence ID" value="CCI69588.1"/>
    <property type="molecule type" value="Genomic_DNA"/>
</dbReference>
<accession>A0A1U7EZR2</accession>
<dbReference type="AlphaFoldDB" id="A0A1U7EZR2"/>
<name>A0A1U7EZR2_NATPD</name>